<sequence>MAAEGVALGGRVVPTAGSGGGGATDRDLGDLLRVEEVVAGYGGGDVLKGTTFSVPEHSITCIVGPNGAGKSTVSATISGVLPIRLGRIVFDGEVVSGRKPREVLQRGIVQVPQNHSLFRKMTVRENVEFGAFLVRDRRVVRQRYERVAELFPIVAERADAKAGSLSGGQQRLVEFARCMMLDPRLAILDEPSLGLDPQVARTVFRTIRRMHEAGVTILLVEQNARAALRLSTHGVVLESGRVRLTGSGREILEHPEIGRLYLGGGTEEGADVPAGEVDGKVEEGEVRARTATTEEDHG</sequence>
<dbReference type="PANTHER" id="PTHR43820">
    <property type="entry name" value="HIGH-AFFINITY BRANCHED-CHAIN AMINO ACID TRANSPORT ATP-BINDING PROTEIN LIVF"/>
    <property type="match status" value="1"/>
</dbReference>
<protein>
    <submittedName>
        <fullName evidence="8">ABC transporter ATP-binding protein</fullName>
    </submittedName>
</protein>
<gene>
    <name evidence="8" type="ORF">ACFFRE_05410</name>
</gene>
<dbReference type="Gene3D" id="3.40.50.300">
    <property type="entry name" value="P-loop containing nucleotide triphosphate hydrolases"/>
    <property type="match status" value="1"/>
</dbReference>
<keyword evidence="4 8" id="KW-0067">ATP-binding</keyword>
<dbReference type="InterPro" id="IPR027417">
    <property type="entry name" value="P-loop_NTPase"/>
</dbReference>
<dbReference type="Proteomes" id="UP001589788">
    <property type="component" value="Unassembled WGS sequence"/>
</dbReference>
<evidence type="ECO:0000313" key="8">
    <source>
        <dbReference type="EMBL" id="MFC0081584.1"/>
    </source>
</evidence>
<evidence type="ECO:0000256" key="3">
    <source>
        <dbReference type="ARBA" id="ARBA00022741"/>
    </source>
</evidence>
<evidence type="ECO:0000259" key="7">
    <source>
        <dbReference type="PROSITE" id="PS50893"/>
    </source>
</evidence>
<keyword evidence="5" id="KW-0029">Amino-acid transport</keyword>
<proteinExistence type="inferred from homology"/>
<dbReference type="InterPro" id="IPR003593">
    <property type="entry name" value="AAA+_ATPase"/>
</dbReference>
<dbReference type="CDD" id="cd03224">
    <property type="entry name" value="ABC_TM1139_LivF_branched"/>
    <property type="match status" value="1"/>
</dbReference>
<feature type="compositionally biased region" description="Basic and acidic residues" evidence="6">
    <location>
        <begin position="277"/>
        <end position="298"/>
    </location>
</feature>
<feature type="domain" description="ABC transporter" evidence="7">
    <location>
        <begin position="32"/>
        <end position="264"/>
    </location>
</feature>
<evidence type="ECO:0000256" key="2">
    <source>
        <dbReference type="ARBA" id="ARBA00022448"/>
    </source>
</evidence>
<keyword evidence="9" id="KW-1185">Reference proteome</keyword>
<dbReference type="InterPro" id="IPR017871">
    <property type="entry name" value="ABC_transporter-like_CS"/>
</dbReference>
<comment type="caution">
    <text evidence="8">The sequence shown here is derived from an EMBL/GenBank/DDBJ whole genome shotgun (WGS) entry which is preliminary data.</text>
</comment>
<reference evidence="8 9" key="1">
    <citation type="submission" date="2024-09" db="EMBL/GenBank/DDBJ databases">
        <authorList>
            <person name="Sun Q."/>
            <person name="Mori K."/>
        </authorList>
    </citation>
    <scope>NUCLEOTIDE SEQUENCE [LARGE SCALE GENOMIC DNA]</scope>
    <source>
        <strain evidence="8 9">JCM 15389</strain>
    </source>
</reference>
<keyword evidence="3" id="KW-0547">Nucleotide-binding</keyword>
<comment type="similarity">
    <text evidence="1">Belongs to the ABC transporter superfamily.</text>
</comment>
<evidence type="ECO:0000256" key="1">
    <source>
        <dbReference type="ARBA" id="ARBA00005417"/>
    </source>
</evidence>
<dbReference type="PROSITE" id="PS50893">
    <property type="entry name" value="ABC_TRANSPORTER_2"/>
    <property type="match status" value="1"/>
</dbReference>
<accession>A0ABV6C5K1</accession>
<dbReference type="PANTHER" id="PTHR43820:SF6">
    <property type="entry name" value="ABC TRANSPORTER ATP-BINDING PROTEIN"/>
    <property type="match status" value="1"/>
</dbReference>
<dbReference type="SMART" id="SM00382">
    <property type="entry name" value="AAA"/>
    <property type="match status" value="1"/>
</dbReference>
<dbReference type="GO" id="GO:0005524">
    <property type="term" value="F:ATP binding"/>
    <property type="evidence" value="ECO:0007669"/>
    <property type="project" value="UniProtKB-KW"/>
</dbReference>
<dbReference type="EMBL" id="JBHLYQ010000038">
    <property type="protein sequence ID" value="MFC0081584.1"/>
    <property type="molecule type" value="Genomic_DNA"/>
</dbReference>
<evidence type="ECO:0000313" key="9">
    <source>
        <dbReference type="Proteomes" id="UP001589788"/>
    </source>
</evidence>
<evidence type="ECO:0000256" key="6">
    <source>
        <dbReference type="SAM" id="MobiDB-lite"/>
    </source>
</evidence>
<keyword evidence="2" id="KW-0813">Transport</keyword>
<dbReference type="SUPFAM" id="SSF52540">
    <property type="entry name" value="P-loop containing nucleoside triphosphate hydrolases"/>
    <property type="match status" value="1"/>
</dbReference>
<dbReference type="InterPro" id="IPR052156">
    <property type="entry name" value="BCAA_Transport_ATP-bd_LivF"/>
</dbReference>
<organism evidence="8 9">
    <name type="scientific">Aciditerrimonas ferrireducens</name>
    <dbReference type="NCBI Taxonomy" id="667306"/>
    <lineage>
        <taxon>Bacteria</taxon>
        <taxon>Bacillati</taxon>
        <taxon>Actinomycetota</taxon>
        <taxon>Acidimicrobiia</taxon>
        <taxon>Acidimicrobiales</taxon>
        <taxon>Acidimicrobiaceae</taxon>
        <taxon>Aciditerrimonas</taxon>
    </lineage>
</organism>
<name>A0ABV6C5K1_9ACTN</name>
<dbReference type="InterPro" id="IPR003439">
    <property type="entry name" value="ABC_transporter-like_ATP-bd"/>
</dbReference>
<evidence type="ECO:0000256" key="5">
    <source>
        <dbReference type="ARBA" id="ARBA00022970"/>
    </source>
</evidence>
<dbReference type="PROSITE" id="PS00211">
    <property type="entry name" value="ABC_TRANSPORTER_1"/>
    <property type="match status" value="1"/>
</dbReference>
<dbReference type="RefSeq" id="WP_377788871.1">
    <property type="nucleotide sequence ID" value="NZ_JBHLYQ010000038.1"/>
</dbReference>
<feature type="region of interest" description="Disordered" evidence="6">
    <location>
        <begin position="262"/>
        <end position="298"/>
    </location>
</feature>
<dbReference type="Pfam" id="PF00005">
    <property type="entry name" value="ABC_tran"/>
    <property type="match status" value="1"/>
</dbReference>
<evidence type="ECO:0000256" key="4">
    <source>
        <dbReference type="ARBA" id="ARBA00022840"/>
    </source>
</evidence>